<dbReference type="Gene3D" id="3.40.190.10">
    <property type="entry name" value="Periplasmic binding protein-like II"/>
    <property type="match status" value="1"/>
</dbReference>
<dbReference type="Gene3D" id="3.10.105.10">
    <property type="entry name" value="Dipeptide-binding Protein, Domain 3"/>
    <property type="match status" value="1"/>
</dbReference>
<evidence type="ECO:0000259" key="2">
    <source>
        <dbReference type="Pfam" id="PF00496"/>
    </source>
</evidence>
<dbReference type="PANTHER" id="PTHR30290">
    <property type="entry name" value="PERIPLASMIC BINDING COMPONENT OF ABC TRANSPORTER"/>
    <property type="match status" value="1"/>
</dbReference>
<dbReference type="GO" id="GO:1904680">
    <property type="term" value="F:peptide transmembrane transporter activity"/>
    <property type="evidence" value="ECO:0007669"/>
    <property type="project" value="TreeGrafter"/>
</dbReference>
<dbReference type="PROSITE" id="PS51257">
    <property type="entry name" value="PROKAR_LIPOPROTEIN"/>
    <property type="match status" value="1"/>
</dbReference>
<reference evidence="3 4" key="1">
    <citation type="submission" date="2019-11" db="EMBL/GenBank/DDBJ databases">
        <title>Draft genome of Amycolatopsis RM579.</title>
        <authorList>
            <person name="Duangmal K."/>
            <person name="Mingma R."/>
        </authorList>
    </citation>
    <scope>NUCLEOTIDE SEQUENCE [LARGE SCALE GENOMIC DNA]</scope>
    <source>
        <strain evidence="3 4">RM579</strain>
    </source>
</reference>
<accession>A0A6N7Z3K0</accession>
<dbReference type="InterPro" id="IPR000914">
    <property type="entry name" value="SBP_5_dom"/>
</dbReference>
<proteinExistence type="predicted"/>
<keyword evidence="1" id="KW-0732">Signal</keyword>
<feature type="domain" description="Solute-binding protein family 5" evidence="2">
    <location>
        <begin position="84"/>
        <end position="443"/>
    </location>
</feature>
<dbReference type="RefSeq" id="WP_154756868.1">
    <property type="nucleotide sequence ID" value="NZ_WMBA01000014.1"/>
</dbReference>
<dbReference type="InterPro" id="IPR030678">
    <property type="entry name" value="Peptide/Ni-bd"/>
</dbReference>
<dbReference type="CDD" id="cd00995">
    <property type="entry name" value="PBP2_NikA_DppA_OppA_like"/>
    <property type="match status" value="1"/>
</dbReference>
<evidence type="ECO:0000313" key="4">
    <source>
        <dbReference type="Proteomes" id="UP000440096"/>
    </source>
</evidence>
<evidence type="ECO:0000256" key="1">
    <source>
        <dbReference type="SAM" id="SignalP"/>
    </source>
</evidence>
<dbReference type="SUPFAM" id="SSF53850">
    <property type="entry name" value="Periplasmic binding protein-like II"/>
    <property type="match status" value="1"/>
</dbReference>
<organism evidence="3 4">
    <name type="scientific">Amycolatopsis pithecellobii</name>
    <dbReference type="NCBI Taxonomy" id="664692"/>
    <lineage>
        <taxon>Bacteria</taxon>
        <taxon>Bacillati</taxon>
        <taxon>Actinomycetota</taxon>
        <taxon>Actinomycetes</taxon>
        <taxon>Pseudonocardiales</taxon>
        <taxon>Pseudonocardiaceae</taxon>
        <taxon>Amycolatopsis</taxon>
    </lineage>
</organism>
<dbReference type="PIRSF" id="PIRSF002741">
    <property type="entry name" value="MppA"/>
    <property type="match status" value="1"/>
</dbReference>
<dbReference type="GO" id="GO:0015833">
    <property type="term" value="P:peptide transport"/>
    <property type="evidence" value="ECO:0007669"/>
    <property type="project" value="TreeGrafter"/>
</dbReference>
<keyword evidence="4" id="KW-1185">Reference proteome</keyword>
<dbReference type="GO" id="GO:0043190">
    <property type="term" value="C:ATP-binding cassette (ABC) transporter complex"/>
    <property type="evidence" value="ECO:0007669"/>
    <property type="project" value="InterPro"/>
</dbReference>
<feature type="signal peptide" evidence="1">
    <location>
        <begin position="1"/>
        <end position="27"/>
    </location>
</feature>
<dbReference type="AlphaFoldDB" id="A0A6N7Z3K0"/>
<dbReference type="OrthoDB" id="5243526at2"/>
<evidence type="ECO:0000313" key="3">
    <source>
        <dbReference type="EMBL" id="MTD54644.1"/>
    </source>
</evidence>
<name>A0A6N7Z3K0_9PSEU</name>
<feature type="chain" id="PRO_5039429458" description="Solute-binding protein family 5 domain-containing protein" evidence="1">
    <location>
        <begin position="28"/>
        <end position="536"/>
    </location>
</feature>
<protein>
    <recommendedName>
        <fullName evidence="2">Solute-binding protein family 5 domain-containing protein</fullName>
    </recommendedName>
</protein>
<dbReference type="Pfam" id="PF00496">
    <property type="entry name" value="SBP_bac_5"/>
    <property type="match status" value="1"/>
</dbReference>
<sequence>MMRPNRKGAGILGVLAVCVITGLTSVACTGSSGSSAAHDPSTFTMGIPAPPISLDIPKDYDQSTTTYVALVTQKLETISATGDLSPQLATAVQQPDDTTLVYTIRGGVKFSDGTPLTADDVAWSIEHDATGSSQLAADLISFGSVSVSGPLQVTVKLSHPDGQMRSLLATTIFVQQAAFAKAHANDLGAPGAAPIGTGPYMFAGNTQQAVTLAANPNYWGAKPKVSKIVMVPVSDDNTAQLAMRSGSMQANLVANLKTAGQYQQISGAKLYPLQANISVNYISLDTQAAPLNDLHVRRAIAHSLDKAGITTAAYGNYAKLLPGLSTTDQLADVSPAKADEDAFLNGLPQYSFDLAKAKQELAQSAYPNGFQLAVSYDSTAPFAELTVLNLQQNMAKIGVTITPKPVTQKQWIAAVYAHKDLGLQLLPFTSAGPDAGSMLVATTAAGNIRPGAFNTANWTTAAVEAADKQLQESSDKAVRWQAVKTILTAIANDLPYIPLQAPDRVLVVAGEFSLTQNQSILDLQTNGTWSEQLTAN</sequence>
<dbReference type="GO" id="GO:0042597">
    <property type="term" value="C:periplasmic space"/>
    <property type="evidence" value="ECO:0007669"/>
    <property type="project" value="UniProtKB-ARBA"/>
</dbReference>
<dbReference type="EMBL" id="WMBA01000014">
    <property type="protein sequence ID" value="MTD54644.1"/>
    <property type="molecule type" value="Genomic_DNA"/>
</dbReference>
<comment type="caution">
    <text evidence="3">The sequence shown here is derived from an EMBL/GenBank/DDBJ whole genome shotgun (WGS) entry which is preliminary data.</text>
</comment>
<dbReference type="InterPro" id="IPR039424">
    <property type="entry name" value="SBP_5"/>
</dbReference>
<dbReference type="Proteomes" id="UP000440096">
    <property type="component" value="Unassembled WGS sequence"/>
</dbReference>
<gene>
    <name evidence="3" type="ORF">GKO32_11725</name>
</gene>